<reference evidence="4" key="1">
    <citation type="submission" date="2016-06" db="EMBL/GenBank/DDBJ databases">
        <authorList>
            <person name="Varghese N."/>
        </authorList>
    </citation>
    <scope>NUCLEOTIDE SEQUENCE [LARGE SCALE GENOMIC DNA]</scope>
    <source>
        <strain evidence="4">DSM 45555</strain>
    </source>
</reference>
<dbReference type="Pfam" id="PF11239">
    <property type="entry name" value="DUF3040"/>
    <property type="match status" value="1"/>
</dbReference>
<evidence type="ECO:0000256" key="1">
    <source>
        <dbReference type="SAM" id="MobiDB-lite"/>
    </source>
</evidence>
<evidence type="ECO:0000313" key="4">
    <source>
        <dbReference type="Proteomes" id="UP000198551"/>
    </source>
</evidence>
<evidence type="ECO:0000256" key="2">
    <source>
        <dbReference type="SAM" id="Phobius"/>
    </source>
</evidence>
<sequence length="133" mass="14782">MPLSEHEQRLFEQIERSLAEDPKFASAVRASDPRFHARRRVLVAAGVVVAGLALLVYGVVITTPLLSVAGFVVMLASLGYAVQSHRRSQSPDLHVVGGTTSRRRPRGRSGGGRRGSFLDRMEDRWRQRPEGHR</sequence>
<feature type="region of interest" description="Disordered" evidence="1">
    <location>
        <begin position="85"/>
        <end position="133"/>
    </location>
</feature>
<feature type="transmembrane region" description="Helical" evidence="2">
    <location>
        <begin position="41"/>
        <end position="59"/>
    </location>
</feature>
<dbReference type="InterPro" id="IPR021401">
    <property type="entry name" value="DUF3040"/>
</dbReference>
<feature type="compositionally biased region" description="Basic and acidic residues" evidence="1">
    <location>
        <begin position="116"/>
        <end position="133"/>
    </location>
</feature>
<keyword evidence="2" id="KW-1133">Transmembrane helix</keyword>
<keyword evidence="2" id="KW-0472">Membrane</keyword>
<gene>
    <name evidence="3" type="ORF">GA0070215_10827</name>
</gene>
<keyword evidence="4" id="KW-1185">Reference proteome</keyword>
<evidence type="ECO:0008006" key="5">
    <source>
        <dbReference type="Google" id="ProtNLM"/>
    </source>
</evidence>
<proteinExistence type="predicted"/>
<name>A0A1C4XMR1_9ACTN</name>
<dbReference type="AlphaFoldDB" id="A0A1C4XMR1"/>
<keyword evidence="2" id="KW-0812">Transmembrane</keyword>
<dbReference type="EMBL" id="FMCV01000008">
    <property type="protein sequence ID" value="SCF09441.1"/>
    <property type="molecule type" value="Genomic_DNA"/>
</dbReference>
<evidence type="ECO:0000313" key="3">
    <source>
        <dbReference type="EMBL" id="SCF09441.1"/>
    </source>
</evidence>
<protein>
    <recommendedName>
        <fullName evidence="5">DUF3040 domain-containing protein</fullName>
    </recommendedName>
</protein>
<dbReference type="RefSeq" id="WP_018785274.1">
    <property type="nucleotide sequence ID" value="NZ_FMCV01000008.1"/>
</dbReference>
<dbReference type="Proteomes" id="UP000198551">
    <property type="component" value="Unassembled WGS sequence"/>
</dbReference>
<feature type="transmembrane region" description="Helical" evidence="2">
    <location>
        <begin position="65"/>
        <end position="82"/>
    </location>
</feature>
<organism evidence="3 4">
    <name type="scientific">Micromonospora marina</name>
    <dbReference type="NCBI Taxonomy" id="307120"/>
    <lineage>
        <taxon>Bacteria</taxon>
        <taxon>Bacillati</taxon>
        <taxon>Actinomycetota</taxon>
        <taxon>Actinomycetes</taxon>
        <taxon>Micromonosporales</taxon>
        <taxon>Micromonosporaceae</taxon>
        <taxon>Micromonospora</taxon>
    </lineage>
</organism>
<accession>A0A1C4XMR1</accession>